<name>A0A7V7UUV3_9BACI</name>
<keyword evidence="1" id="KW-0812">Transmembrane</keyword>
<gene>
    <name evidence="2" type="ORF">F7732_15145</name>
</gene>
<dbReference type="OrthoDB" id="2721173at2"/>
<protein>
    <submittedName>
        <fullName evidence="2">Permease</fullName>
    </submittedName>
</protein>
<feature type="transmembrane region" description="Helical" evidence="1">
    <location>
        <begin position="73"/>
        <end position="94"/>
    </location>
</feature>
<evidence type="ECO:0000313" key="2">
    <source>
        <dbReference type="EMBL" id="KAB2331994.1"/>
    </source>
</evidence>
<feature type="transmembrane region" description="Helical" evidence="1">
    <location>
        <begin position="7"/>
        <end position="29"/>
    </location>
</feature>
<accession>A0A7V7UUV3</accession>
<feature type="transmembrane region" description="Helical" evidence="1">
    <location>
        <begin position="35"/>
        <end position="53"/>
    </location>
</feature>
<sequence>MMGSRRTFLVMGILFTLMGGFVGYAGIMADSAPVSMTYIVLAMAYMSYCLSYLFPQFKENDERVKLIKQKGMFASFIAFMLYLILFQIGIQLGWVNLSALQLLHILSTLMICTVFSSFVIYSKKL</sequence>
<evidence type="ECO:0000256" key="1">
    <source>
        <dbReference type="SAM" id="Phobius"/>
    </source>
</evidence>
<evidence type="ECO:0000313" key="3">
    <source>
        <dbReference type="Proteomes" id="UP000441354"/>
    </source>
</evidence>
<feature type="transmembrane region" description="Helical" evidence="1">
    <location>
        <begin position="100"/>
        <end position="121"/>
    </location>
</feature>
<proteinExistence type="predicted"/>
<dbReference type="AlphaFoldDB" id="A0A7V7UUV3"/>
<dbReference type="RefSeq" id="WP_151574849.1">
    <property type="nucleotide sequence ID" value="NZ_WBOT01000004.1"/>
</dbReference>
<dbReference type="Proteomes" id="UP000441354">
    <property type="component" value="Unassembled WGS sequence"/>
</dbReference>
<keyword evidence="1" id="KW-0472">Membrane</keyword>
<comment type="caution">
    <text evidence="2">The sequence shown here is derived from an EMBL/GenBank/DDBJ whole genome shotgun (WGS) entry which is preliminary data.</text>
</comment>
<dbReference type="EMBL" id="WBOT01000004">
    <property type="protein sequence ID" value="KAB2331994.1"/>
    <property type="molecule type" value="Genomic_DNA"/>
</dbReference>
<keyword evidence="3" id="KW-1185">Reference proteome</keyword>
<organism evidence="2 3">
    <name type="scientific">Bacillus mesophilum</name>
    <dbReference type="NCBI Taxonomy" id="1071718"/>
    <lineage>
        <taxon>Bacteria</taxon>
        <taxon>Bacillati</taxon>
        <taxon>Bacillota</taxon>
        <taxon>Bacilli</taxon>
        <taxon>Bacillales</taxon>
        <taxon>Bacillaceae</taxon>
        <taxon>Bacillus</taxon>
    </lineage>
</organism>
<keyword evidence="1" id="KW-1133">Transmembrane helix</keyword>
<reference evidence="2 3" key="1">
    <citation type="journal article" date="2014" name="Arch. Microbiol.">
        <title>Bacillus mesophilum sp. nov., strain IITR-54T, a novel 4-chlorobiphenyl dechlorinating bacterium.</title>
        <authorList>
            <person name="Manickam N."/>
            <person name="Singh N.K."/>
            <person name="Bajaj A."/>
            <person name="Kumar R.M."/>
            <person name="Kaur G."/>
            <person name="Kaur N."/>
            <person name="Bala M."/>
            <person name="Kumar A."/>
            <person name="Mayilraj S."/>
        </authorList>
    </citation>
    <scope>NUCLEOTIDE SEQUENCE [LARGE SCALE GENOMIC DNA]</scope>
    <source>
        <strain evidence="2 3">IITR-54</strain>
    </source>
</reference>